<evidence type="ECO:0000256" key="2">
    <source>
        <dbReference type="ARBA" id="ARBA00022801"/>
    </source>
</evidence>
<evidence type="ECO:0000313" key="5">
    <source>
        <dbReference type="EMBL" id="RQG90190.1"/>
    </source>
</evidence>
<proteinExistence type="inferred from homology"/>
<dbReference type="CDD" id="cd16148">
    <property type="entry name" value="sulfatase_like"/>
    <property type="match status" value="1"/>
</dbReference>
<evidence type="ECO:0000313" key="6">
    <source>
        <dbReference type="Proteomes" id="UP000273828"/>
    </source>
</evidence>
<name>A0A3N6M2Y3_9EURY</name>
<reference evidence="5 6" key="1">
    <citation type="submission" date="2018-10" db="EMBL/GenBank/DDBJ databases">
        <title>Natrarchaeobius chitinivorans gen. nov., sp. nov., and Natrarchaeobius haloalkaliphilus sp. nov., alkaliphilic, chitin-utilizing haloarchaea from hypersaline alkaline lakes.</title>
        <authorList>
            <person name="Sorokin D.Y."/>
            <person name="Elcheninov A.G."/>
            <person name="Kostrikina N.A."/>
            <person name="Bale N.J."/>
            <person name="Sinninghe Damste J.S."/>
            <person name="Khijniak T.V."/>
            <person name="Kublanov I.V."/>
            <person name="Toshchakov S.V."/>
        </authorList>
    </citation>
    <scope>NUCLEOTIDE SEQUENCE [LARGE SCALE GENOMIC DNA]</scope>
    <source>
        <strain evidence="5 6">AArcht-Sl</strain>
    </source>
</reference>
<dbReference type="InterPro" id="IPR050738">
    <property type="entry name" value="Sulfatase"/>
</dbReference>
<dbReference type="Gene3D" id="3.40.720.10">
    <property type="entry name" value="Alkaline Phosphatase, subunit A"/>
    <property type="match status" value="1"/>
</dbReference>
<dbReference type="GO" id="GO:0004065">
    <property type="term" value="F:arylsulfatase activity"/>
    <property type="evidence" value="ECO:0007669"/>
    <property type="project" value="TreeGrafter"/>
</dbReference>
<dbReference type="SUPFAM" id="SSF53649">
    <property type="entry name" value="Alkaline phosphatase-like"/>
    <property type="match status" value="1"/>
</dbReference>
<feature type="region of interest" description="Disordered" evidence="3">
    <location>
        <begin position="423"/>
        <end position="460"/>
    </location>
</feature>
<gene>
    <name evidence="5" type="ORF">EA462_09385</name>
</gene>
<feature type="compositionally biased region" description="Basic and acidic residues" evidence="3">
    <location>
        <begin position="423"/>
        <end position="436"/>
    </location>
</feature>
<accession>A0A3N6M2Y3</accession>
<protein>
    <submittedName>
        <fullName evidence="5">DUF229 domain-containing protein</fullName>
    </submittedName>
</protein>
<organism evidence="5 6">
    <name type="scientific">Natrarchaeobius halalkaliphilus</name>
    <dbReference type="NCBI Taxonomy" id="1679091"/>
    <lineage>
        <taxon>Archaea</taxon>
        <taxon>Methanobacteriati</taxon>
        <taxon>Methanobacteriota</taxon>
        <taxon>Stenosarchaea group</taxon>
        <taxon>Halobacteria</taxon>
        <taxon>Halobacteriales</taxon>
        <taxon>Natrialbaceae</taxon>
        <taxon>Natrarchaeobius</taxon>
    </lineage>
</organism>
<comment type="similarity">
    <text evidence="1">Belongs to the sulfatase family.</text>
</comment>
<dbReference type="PANTHER" id="PTHR42693">
    <property type="entry name" value="ARYLSULFATASE FAMILY MEMBER"/>
    <property type="match status" value="1"/>
</dbReference>
<dbReference type="Pfam" id="PF00884">
    <property type="entry name" value="Sulfatase"/>
    <property type="match status" value="1"/>
</dbReference>
<evidence type="ECO:0000256" key="1">
    <source>
        <dbReference type="ARBA" id="ARBA00008779"/>
    </source>
</evidence>
<dbReference type="Proteomes" id="UP000273828">
    <property type="component" value="Unassembled WGS sequence"/>
</dbReference>
<dbReference type="InterPro" id="IPR000917">
    <property type="entry name" value="Sulfatase_N"/>
</dbReference>
<dbReference type="AlphaFoldDB" id="A0A3N6M2Y3"/>
<comment type="caution">
    <text evidence="5">The sequence shown here is derived from an EMBL/GenBank/DDBJ whole genome shotgun (WGS) entry which is preliminary data.</text>
</comment>
<feature type="domain" description="Sulfatase N-terminal" evidence="4">
    <location>
        <begin position="5"/>
        <end position="322"/>
    </location>
</feature>
<sequence>MSNSPDVLFLVLDSLRMDRVSTYDHDRETTPALSTLSTYATTYENAFAPAPWTLPSHASMFTGTFPSEHGVTNGFSDDMCRLSPSRSTLADVLSEDGYRTAGFSNNPWVGQLSGLDRGFDEFVEWDLEISSEGDDSVHTSREELYSRCHSLLGKGARQPVFALKRRFFTDSLVDRTKRWIERGIDSAEPTFTFVNLMEAHSPYFPPKQAFEELGLEVPGPLEPRVLNTKLLAYVMGKTDLDPDTRRRIMEYYDASTRYQDRKVEEILSLLQREGVFDDTLVVVASDHGKTLGDYPRDEHPPHYLRDINLNVPLWIKRPGQREGETLEDMFELASLFDVVRDGNPPSGRYTRDVAIAEDFVPHAGRTTPDEVVRWRVAADEGNKYVRNDTGAEFLFDRSSDTLLRSPDPERCDVAAETLSERVRQFGRDDGAEHGGDDESNAPGREIDSGVEAQLKDLGYM</sequence>
<keyword evidence="2" id="KW-0378">Hydrolase</keyword>
<evidence type="ECO:0000259" key="4">
    <source>
        <dbReference type="Pfam" id="PF00884"/>
    </source>
</evidence>
<dbReference type="OrthoDB" id="102174at2157"/>
<dbReference type="RefSeq" id="WP_124178291.1">
    <property type="nucleotide sequence ID" value="NZ_REFY01000003.1"/>
</dbReference>
<dbReference type="PANTHER" id="PTHR42693:SF53">
    <property type="entry name" value="ENDO-4-O-SULFATASE"/>
    <property type="match status" value="1"/>
</dbReference>
<keyword evidence="6" id="KW-1185">Reference proteome</keyword>
<dbReference type="InterPro" id="IPR017850">
    <property type="entry name" value="Alkaline_phosphatase_core_sf"/>
</dbReference>
<dbReference type="EMBL" id="REFY01000003">
    <property type="protein sequence ID" value="RQG90190.1"/>
    <property type="molecule type" value="Genomic_DNA"/>
</dbReference>
<evidence type="ECO:0000256" key="3">
    <source>
        <dbReference type="SAM" id="MobiDB-lite"/>
    </source>
</evidence>